<dbReference type="InterPro" id="IPR001163">
    <property type="entry name" value="Sm_dom_euk/arc"/>
</dbReference>
<dbReference type="GO" id="GO:0005688">
    <property type="term" value="C:U6 snRNP"/>
    <property type="evidence" value="ECO:0007669"/>
    <property type="project" value="UniProtKB-UniRule"/>
</dbReference>
<dbReference type="PANTHER" id="PTHR15588:SF9">
    <property type="entry name" value="U6 SNRNA-ASSOCIATED SM-LIKE PROTEIN LSM8"/>
    <property type="match status" value="1"/>
</dbReference>
<keyword evidence="4 9" id="KW-0747">Spliceosome</keyword>
<dbReference type="Gene3D" id="2.30.30.100">
    <property type="match status" value="1"/>
</dbReference>
<comment type="function">
    <text evidence="9">Plays role in pre-mRNA splicing as component of the U4/U6-U5 tri-snRNP complex that is involved in spliceosome assembly, and as component of the precatalytic spliceosome (spliceosome B complex). The heptameric LSM2-8 complex binds specifically to the 3'-terminal U-tract of U6 snRNA.</text>
</comment>
<evidence type="ECO:0000256" key="5">
    <source>
        <dbReference type="ARBA" id="ARBA00022884"/>
    </source>
</evidence>
<dbReference type="PANTHER" id="PTHR15588">
    <property type="entry name" value="LSM1"/>
    <property type="match status" value="1"/>
</dbReference>
<dbReference type="Proteomes" id="UP000812966">
    <property type="component" value="Unassembled WGS sequence"/>
</dbReference>
<keyword evidence="7 9" id="KW-0539">Nucleus</keyword>
<dbReference type="GO" id="GO:0003729">
    <property type="term" value="F:mRNA binding"/>
    <property type="evidence" value="ECO:0007669"/>
    <property type="project" value="TreeGrafter"/>
</dbReference>
<accession>A0A8K0JHC4</accession>
<evidence type="ECO:0000256" key="9">
    <source>
        <dbReference type="RuleBase" id="RU365048"/>
    </source>
</evidence>
<name>A0A8K0JHC4_9TREE</name>
<evidence type="ECO:0000256" key="7">
    <source>
        <dbReference type="ARBA" id="ARBA00023242"/>
    </source>
</evidence>
<keyword evidence="6 9" id="KW-0508">mRNA splicing</keyword>
<keyword evidence="8 9" id="KW-0687">Ribonucleoprotein</keyword>
<evidence type="ECO:0000256" key="8">
    <source>
        <dbReference type="ARBA" id="ARBA00023274"/>
    </source>
</evidence>
<comment type="caution">
    <text evidence="11">The sequence shown here is derived from an EMBL/GenBank/DDBJ whole genome shotgun (WGS) entry which is preliminary data.</text>
</comment>
<dbReference type="SUPFAM" id="SSF50182">
    <property type="entry name" value="Sm-like ribonucleoproteins"/>
    <property type="match status" value="1"/>
</dbReference>
<evidence type="ECO:0000256" key="6">
    <source>
        <dbReference type="ARBA" id="ARBA00023187"/>
    </source>
</evidence>
<comment type="subcellular location">
    <subcellularLocation>
        <location evidence="1 9">Nucleus</location>
    </subcellularLocation>
</comment>
<evidence type="ECO:0000256" key="1">
    <source>
        <dbReference type="ARBA" id="ARBA00004123"/>
    </source>
</evidence>
<dbReference type="GO" id="GO:0046540">
    <property type="term" value="C:U4/U6 x U5 tri-snRNP complex"/>
    <property type="evidence" value="ECO:0007669"/>
    <property type="project" value="UniProtKB-UniRule"/>
</dbReference>
<dbReference type="InterPro" id="IPR010920">
    <property type="entry name" value="LSM_dom_sf"/>
</dbReference>
<dbReference type="AlphaFoldDB" id="A0A8K0JHC4"/>
<dbReference type="EMBL" id="JABELV010000127">
    <property type="protein sequence ID" value="KAG7530134.1"/>
    <property type="molecule type" value="Genomic_DNA"/>
</dbReference>
<dbReference type="CDD" id="cd01727">
    <property type="entry name" value="LSm8"/>
    <property type="match status" value="1"/>
</dbReference>
<organism evidence="11 12">
    <name type="scientific">Filobasidium floriforme</name>
    <dbReference type="NCBI Taxonomy" id="5210"/>
    <lineage>
        <taxon>Eukaryota</taxon>
        <taxon>Fungi</taxon>
        <taxon>Dikarya</taxon>
        <taxon>Basidiomycota</taxon>
        <taxon>Agaricomycotina</taxon>
        <taxon>Tremellomycetes</taxon>
        <taxon>Filobasidiales</taxon>
        <taxon>Filobasidiaceae</taxon>
        <taxon>Filobasidium</taxon>
    </lineage>
</organism>
<protein>
    <recommendedName>
        <fullName evidence="9">LSM2-LSM8 complex subunit LSM8</fullName>
    </recommendedName>
</protein>
<keyword evidence="12" id="KW-1185">Reference proteome</keyword>
<feature type="domain" description="Sm" evidence="10">
    <location>
        <begin position="1"/>
        <end position="75"/>
    </location>
</feature>
<evidence type="ECO:0000256" key="4">
    <source>
        <dbReference type="ARBA" id="ARBA00022728"/>
    </source>
</evidence>
<dbReference type="Pfam" id="PF01423">
    <property type="entry name" value="LSM"/>
    <property type="match status" value="1"/>
</dbReference>
<comment type="similarity">
    <text evidence="2 9">Belongs to the snRNP Sm proteins family.</text>
</comment>
<dbReference type="GO" id="GO:0071011">
    <property type="term" value="C:precatalytic spliceosome"/>
    <property type="evidence" value="ECO:0007669"/>
    <property type="project" value="TreeGrafter"/>
</dbReference>
<sequence length="95" mass="10528">MSAISSFVNQQVQVILYDGRVIVGKLMGFDVRANIILADSVEREFSEDEGVEMVPLGLYMIKGDNVAMIGEIDTDKDATIDYSSIRAPPLNDIRF</sequence>
<dbReference type="OrthoDB" id="10263346at2759"/>
<reference evidence="11" key="1">
    <citation type="submission" date="2020-04" db="EMBL/GenBank/DDBJ databases">
        <title>Analysis of mating type loci in Filobasidium floriforme.</title>
        <authorList>
            <person name="Nowrousian M."/>
        </authorList>
    </citation>
    <scope>NUCLEOTIDE SEQUENCE</scope>
    <source>
        <strain evidence="11">CBS 6242</strain>
    </source>
</reference>
<comment type="subunit">
    <text evidence="9">LSm subunits form a heteromer with a doughnut shape.</text>
</comment>
<dbReference type="SMART" id="SM00651">
    <property type="entry name" value="Sm"/>
    <property type="match status" value="1"/>
</dbReference>
<gene>
    <name evidence="9" type="primary">LSM8</name>
    <name evidence="11" type="ORF">FFLO_05249</name>
</gene>
<dbReference type="InterPro" id="IPR034103">
    <property type="entry name" value="Lsm8"/>
</dbReference>
<dbReference type="InterPro" id="IPR044642">
    <property type="entry name" value="PTHR15588"/>
</dbReference>
<evidence type="ECO:0000259" key="10">
    <source>
        <dbReference type="PROSITE" id="PS52002"/>
    </source>
</evidence>
<keyword evidence="3 9" id="KW-0507">mRNA processing</keyword>
<evidence type="ECO:0000313" key="12">
    <source>
        <dbReference type="Proteomes" id="UP000812966"/>
    </source>
</evidence>
<dbReference type="InterPro" id="IPR047575">
    <property type="entry name" value="Sm"/>
</dbReference>
<keyword evidence="5 9" id="KW-0694">RNA-binding</keyword>
<evidence type="ECO:0000256" key="2">
    <source>
        <dbReference type="ARBA" id="ARBA00006850"/>
    </source>
</evidence>
<evidence type="ECO:0000313" key="11">
    <source>
        <dbReference type="EMBL" id="KAG7530134.1"/>
    </source>
</evidence>
<dbReference type="PROSITE" id="PS52002">
    <property type="entry name" value="SM"/>
    <property type="match status" value="1"/>
</dbReference>
<evidence type="ECO:0000256" key="3">
    <source>
        <dbReference type="ARBA" id="ARBA00022664"/>
    </source>
</evidence>
<dbReference type="FunFam" id="2.30.30.100:FF:000027">
    <property type="entry name" value="U6 snRNA-associated Sm-like protein LSm8"/>
    <property type="match status" value="1"/>
</dbReference>
<proteinExistence type="inferred from homology"/>
<dbReference type="GO" id="GO:0000398">
    <property type="term" value="P:mRNA splicing, via spliceosome"/>
    <property type="evidence" value="ECO:0007669"/>
    <property type="project" value="UniProtKB-UniRule"/>
</dbReference>